<protein>
    <submittedName>
        <fullName evidence="1">Uncharacterized protein</fullName>
    </submittedName>
</protein>
<dbReference type="AlphaFoldDB" id="A0AAW1YE67"/>
<keyword evidence="2" id="KW-1185">Reference proteome</keyword>
<sequence>MNKAVAMAGPNRWMAAATIHSRSTRGAASTKEERHGLGDSAAAAKMRAGVGGGGIEVHGSAHGARLMMTAATMMMNGSWCGRLNDGLMVVEVLICRHCSVGLLRVGGIDYGVGLLRLCSADVGSSTGSTAELHGGFDRSRIGDDGMAATT</sequence>
<reference evidence="1 2" key="1">
    <citation type="journal article" date="2023" name="G3 (Bethesda)">
        <title>A chromosome-length genome assembly and annotation of blackberry (Rubus argutus, cv. 'Hillquist').</title>
        <authorList>
            <person name="Bruna T."/>
            <person name="Aryal R."/>
            <person name="Dudchenko O."/>
            <person name="Sargent D.J."/>
            <person name="Mead D."/>
            <person name="Buti M."/>
            <person name="Cavallini A."/>
            <person name="Hytonen T."/>
            <person name="Andres J."/>
            <person name="Pham M."/>
            <person name="Weisz D."/>
            <person name="Mascagni F."/>
            <person name="Usai G."/>
            <person name="Natali L."/>
            <person name="Bassil N."/>
            <person name="Fernandez G.E."/>
            <person name="Lomsadze A."/>
            <person name="Armour M."/>
            <person name="Olukolu B."/>
            <person name="Poorten T."/>
            <person name="Britton C."/>
            <person name="Davik J."/>
            <person name="Ashrafi H."/>
            <person name="Aiden E.L."/>
            <person name="Borodovsky M."/>
            <person name="Worthington M."/>
        </authorList>
    </citation>
    <scope>NUCLEOTIDE SEQUENCE [LARGE SCALE GENOMIC DNA]</scope>
    <source>
        <strain evidence="1">PI 553951</strain>
    </source>
</reference>
<name>A0AAW1YE67_RUBAR</name>
<gene>
    <name evidence="1" type="ORF">M0R45_012283</name>
</gene>
<organism evidence="1 2">
    <name type="scientific">Rubus argutus</name>
    <name type="common">Southern blackberry</name>
    <dbReference type="NCBI Taxonomy" id="59490"/>
    <lineage>
        <taxon>Eukaryota</taxon>
        <taxon>Viridiplantae</taxon>
        <taxon>Streptophyta</taxon>
        <taxon>Embryophyta</taxon>
        <taxon>Tracheophyta</taxon>
        <taxon>Spermatophyta</taxon>
        <taxon>Magnoliopsida</taxon>
        <taxon>eudicotyledons</taxon>
        <taxon>Gunneridae</taxon>
        <taxon>Pentapetalae</taxon>
        <taxon>rosids</taxon>
        <taxon>fabids</taxon>
        <taxon>Rosales</taxon>
        <taxon>Rosaceae</taxon>
        <taxon>Rosoideae</taxon>
        <taxon>Rosoideae incertae sedis</taxon>
        <taxon>Rubus</taxon>
    </lineage>
</organism>
<proteinExistence type="predicted"/>
<dbReference type="Proteomes" id="UP001457282">
    <property type="component" value="Unassembled WGS sequence"/>
</dbReference>
<dbReference type="EMBL" id="JBEDUW010000002">
    <property type="protein sequence ID" value="KAK9946840.1"/>
    <property type="molecule type" value="Genomic_DNA"/>
</dbReference>
<evidence type="ECO:0000313" key="1">
    <source>
        <dbReference type="EMBL" id="KAK9946840.1"/>
    </source>
</evidence>
<comment type="caution">
    <text evidence="1">The sequence shown here is derived from an EMBL/GenBank/DDBJ whole genome shotgun (WGS) entry which is preliminary data.</text>
</comment>
<accession>A0AAW1YE67</accession>
<evidence type="ECO:0000313" key="2">
    <source>
        <dbReference type="Proteomes" id="UP001457282"/>
    </source>
</evidence>